<evidence type="ECO:0000259" key="1">
    <source>
        <dbReference type="Pfam" id="PF14493"/>
    </source>
</evidence>
<dbReference type="EMBL" id="JASBQV010000002">
    <property type="protein sequence ID" value="MDI3233910.1"/>
    <property type="molecule type" value="Genomic_DNA"/>
</dbReference>
<protein>
    <submittedName>
        <fullName evidence="2">Helix-turn-helix domain-containing protein</fullName>
    </submittedName>
</protein>
<feature type="domain" description="Helicase Helix-turn-helix" evidence="1">
    <location>
        <begin position="242"/>
        <end position="330"/>
    </location>
</feature>
<evidence type="ECO:0000313" key="2">
    <source>
        <dbReference type="EMBL" id="MDI3233910.1"/>
    </source>
</evidence>
<dbReference type="InterPro" id="IPR029491">
    <property type="entry name" value="Helicase_HTH"/>
</dbReference>
<gene>
    <name evidence="2" type="ORF">QK289_02735</name>
</gene>
<keyword evidence="3" id="KW-1185">Reference proteome</keyword>
<dbReference type="RefSeq" id="WP_282354247.1">
    <property type="nucleotide sequence ID" value="NZ_JASBQV010000002.1"/>
</dbReference>
<sequence>MEQTVLRQVVMEAIIRLRNERTDRSLFHVFQGKRSATSLQDAHFYGLESVFGMLPLKKERFEQVLRELEQAGWIRQEQLLIVTESGKRQVSNPFLLDELGGELRGYPILLWKRVSLLIQTIICLEQQTFFVPVQQDSGVKEWVRKQVKQLPKRAIWMRGIHQELEVAFSQLTEREATLISYRLSGQKTGLSFPQLSERLGTDLLSLQLEFVMAWRKCLRVLPESGLILSLGADIDQSRMTQSAKKTWEMLKQGYTVQEIAERRRLKKSTMEDHLVEMAMYAPIFPIDQFLSVEAYEEVVIVSDRLETFSLKRIKQELTQEIDYFQIRVALARKVVNR</sequence>
<proteinExistence type="predicted"/>
<name>A0ABT6QYZ7_9BACL</name>
<accession>A0ABT6QYZ7</accession>
<reference evidence="2 3" key="1">
    <citation type="submission" date="2023-04" db="EMBL/GenBank/DDBJ databases">
        <title>Antarctic isolates genomes.</title>
        <authorList>
            <person name="Dimov S.G."/>
        </authorList>
    </citation>
    <scope>NUCLEOTIDE SEQUENCE [LARGE SCALE GENOMIC DNA]</scope>
    <source>
        <strain evidence="2 3">AL19</strain>
    </source>
</reference>
<organism evidence="2 3">
    <name type="scientific">Exiguobacterium antarcticum</name>
    <dbReference type="NCBI Taxonomy" id="132920"/>
    <lineage>
        <taxon>Bacteria</taxon>
        <taxon>Bacillati</taxon>
        <taxon>Bacillota</taxon>
        <taxon>Bacilli</taxon>
        <taxon>Bacillales</taxon>
        <taxon>Bacillales Family XII. Incertae Sedis</taxon>
        <taxon>Exiguobacterium</taxon>
    </lineage>
</organism>
<evidence type="ECO:0000313" key="3">
    <source>
        <dbReference type="Proteomes" id="UP001243286"/>
    </source>
</evidence>
<comment type="caution">
    <text evidence="2">The sequence shown here is derived from an EMBL/GenBank/DDBJ whole genome shotgun (WGS) entry which is preliminary data.</text>
</comment>
<dbReference type="Pfam" id="PF14493">
    <property type="entry name" value="HTH_40"/>
    <property type="match status" value="1"/>
</dbReference>
<dbReference type="Proteomes" id="UP001243286">
    <property type="component" value="Unassembled WGS sequence"/>
</dbReference>